<sequence length="107" mass="12123">IKWSIKIILNEITVAVKENILKFKPSKKATYPQEEVKYFKAWNIDLQQCIAPIQIIDRSIVQWIPSSEGWYKLNFDGASKGNPGPARGGVLIKNHNGHLIATYEGLM</sequence>
<dbReference type="EMBL" id="JAHRHJ020000001">
    <property type="protein sequence ID" value="KAH9328336.1"/>
    <property type="molecule type" value="Genomic_DNA"/>
</dbReference>
<accession>A0AA38GSM3</accession>
<evidence type="ECO:0008006" key="3">
    <source>
        <dbReference type="Google" id="ProtNLM"/>
    </source>
</evidence>
<dbReference type="AlphaFoldDB" id="A0AA38GSM3"/>
<protein>
    <recommendedName>
        <fullName evidence="3">RNase H type-1 domain-containing protein</fullName>
    </recommendedName>
</protein>
<dbReference type="Proteomes" id="UP000824469">
    <property type="component" value="Unassembled WGS sequence"/>
</dbReference>
<organism evidence="1 2">
    <name type="scientific">Taxus chinensis</name>
    <name type="common">Chinese yew</name>
    <name type="synonym">Taxus wallichiana var. chinensis</name>
    <dbReference type="NCBI Taxonomy" id="29808"/>
    <lineage>
        <taxon>Eukaryota</taxon>
        <taxon>Viridiplantae</taxon>
        <taxon>Streptophyta</taxon>
        <taxon>Embryophyta</taxon>
        <taxon>Tracheophyta</taxon>
        <taxon>Spermatophyta</taxon>
        <taxon>Pinopsida</taxon>
        <taxon>Pinidae</taxon>
        <taxon>Conifers II</taxon>
        <taxon>Cupressales</taxon>
        <taxon>Taxaceae</taxon>
        <taxon>Taxus</taxon>
    </lineage>
</organism>
<dbReference type="InterPro" id="IPR012337">
    <property type="entry name" value="RNaseH-like_sf"/>
</dbReference>
<dbReference type="SUPFAM" id="SSF53098">
    <property type="entry name" value="Ribonuclease H-like"/>
    <property type="match status" value="1"/>
</dbReference>
<name>A0AA38GSM3_TAXCH</name>
<evidence type="ECO:0000313" key="1">
    <source>
        <dbReference type="EMBL" id="KAH9328336.1"/>
    </source>
</evidence>
<feature type="non-terminal residue" evidence="1">
    <location>
        <position position="1"/>
    </location>
</feature>
<feature type="non-terminal residue" evidence="1">
    <location>
        <position position="107"/>
    </location>
</feature>
<evidence type="ECO:0000313" key="2">
    <source>
        <dbReference type="Proteomes" id="UP000824469"/>
    </source>
</evidence>
<reference evidence="1 2" key="1">
    <citation type="journal article" date="2021" name="Nat. Plants">
        <title>The Taxus genome provides insights into paclitaxel biosynthesis.</title>
        <authorList>
            <person name="Xiong X."/>
            <person name="Gou J."/>
            <person name="Liao Q."/>
            <person name="Li Y."/>
            <person name="Zhou Q."/>
            <person name="Bi G."/>
            <person name="Li C."/>
            <person name="Du R."/>
            <person name="Wang X."/>
            <person name="Sun T."/>
            <person name="Guo L."/>
            <person name="Liang H."/>
            <person name="Lu P."/>
            <person name="Wu Y."/>
            <person name="Zhang Z."/>
            <person name="Ro D.K."/>
            <person name="Shang Y."/>
            <person name="Huang S."/>
            <person name="Yan J."/>
        </authorList>
    </citation>
    <scope>NUCLEOTIDE SEQUENCE [LARGE SCALE GENOMIC DNA]</scope>
    <source>
        <strain evidence="1">Ta-2019</strain>
    </source>
</reference>
<keyword evidence="2" id="KW-1185">Reference proteome</keyword>
<gene>
    <name evidence="1" type="ORF">KI387_000444</name>
</gene>
<proteinExistence type="predicted"/>
<comment type="caution">
    <text evidence="1">The sequence shown here is derived from an EMBL/GenBank/DDBJ whole genome shotgun (WGS) entry which is preliminary data.</text>
</comment>